<accession>A0A0V1CTV4</accession>
<dbReference type="Proteomes" id="UP000054653">
    <property type="component" value="Unassembled WGS sequence"/>
</dbReference>
<reference evidence="1 2" key="1">
    <citation type="submission" date="2015-01" db="EMBL/GenBank/DDBJ databases">
        <title>Evolution of Trichinella species and genotypes.</title>
        <authorList>
            <person name="Korhonen P.K."/>
            <person name="Edoardo P."/>
            <person name="Giuseppe L.R."/>
            <person name="Gasser R.B."/>
        </authorList>
    </citation>
    <scope>NUCLEOTIDE SEQUENCE [LARGE SCALE GENOMIC DNA]</scope>
    <source>
        <strain evidence="1">ISS120</strain>
    </source>
</reference>
<dbReference type="AlphaFoldDB" id="A0A0V1CTV4"/>
<gene>
    <name evidence="1" type="ORF">T03_17143</name>
</gene>
<dbReference type="EMBL" id="JYDI01000101">
    <property type="protein sequence ID" value="KRY52637.1"/>
    <property type="molecule type" value="Genomic_DNA"/>
</dbReference>
<comment type="caution">
    <text evidence="1">The sequence shown here is derived from an EMBL/GenBank/DDBJ whole genome shotgun (WGS) entry which is preliminary data.</text>
</comment>
<evidence type="ECO:0000313" key="2">
    <source>
        <dbReference type="Proteomes" id="UP000054653"/>
    </source>
</evidence>
<name>A0A0V1CTV4_TRIBR</name>
<keyword evidence="2" id="KW-1185">Reference proteome</keyword>
<evidence type="ECO:0000313" key="1">
    <source>
        <dbReference type="EMBL" id="KRY52637.1"/>
    </source>
</evidence>
<organism evidence="1 2">
    <name type="scientific">Trichinella britovi</name>
    <name type="common">Parasitic roundworm</name>
    <dbReference type="NCBI Taxonomy" id="45882"/>
    <lineage>
        <taxon>Eukaryota</taxon>
        <taxon>Metazoa</taxon>
        <taxon>Ecdysozoa</taxon>
        <taxon>Nematoda</taxon>
        <taxon>Enoplea</taxon>
        <taxon>Dorylaimia</taxon>
        <taxon>Trichinellida</taxon>
        <taxon>Trichinellidae</taxon>
        <taxon>Trichinella</taxon>
    </lineage>
</organism>
<proteinExistence type="predicted"/>
<sequence>MSSGMPLKYTRHVSICQCKNREGGQKKMRAWEPKK</sequence>
<protein>
    <submittedName>
        <fullName evidence="1">Uncharacterized protein</fullName>
    </submittedName>
</protein>